<evidence type="ECO:0000256" key="1">
    <source>
        <dbReference type="ARBA" id="ARBA00022771"/>
    </source>
</evidence>
<dbReference type="InterPro" id="IPR013083">
    <property type="entry name" value="Znf_RING/FYVE/PHD"/>
</dbReference>
<dbReference type="PROSITE" id="PS50089">
    <property type="entry name" value="ZF_RING_2"/>
    <property type="match status" value="1"/>
</dbReference>
<evidence type="ECO:0000313" key="6">
    <source>
        <dbReference type="EMBL" id="CAF3633111.1"/>
    </source>
</evidence>
<dbReference type="PANTHER" id="PTHR36754">
    <property type="entry name" value="E3 UBIQUITIN-PROTEIN LIGASE TRIM37"/>
    <property type="match status" value="1"/>
</dbReference>
<organism evidence="5 7">
    <name type="scientific">Adineta steineri</name>
    <dbReference type="NCBI Taxonomy" id="433720"/>
    <lineage>
        <taxon>Eukaryota</taxon>
        <taxon>Metazoa</taxon>
        <taxon>Spiralia</taxon>
        <taxon>Gnathifera</taxon>
        <taxon>Rotifera</taxon>
        <taxon>Eurotatoria</taxon>
        <taxon>Bdelloidea</taxon>
        <taxon>Adinetida</taxon>
        <taxon>Adinetidae</taxon>
        <taxon>Adineta</taxon>
    </lineage>
</organism>
<dbReference type="GO" id="GO:0070842">
    <property type="term" value="P:aggresome assembly"/>
    <property type="evidence" value="ECO:0007669"/>
    <property type="project" value="TreeGrafter"/>
</dbReference>
<dbReference type="AlphaFoldDB" id="A0A815HTV1"/>
<dbReference type="GO" id="GO:0005164">
    <property type="term" value="F:tumor necrosis factor receptor binding"/>
    <property type="evidence" value="ECO:0007669"/>
    <property type="project" value="TreeGrafter"/>
</dbReference>
<protein>
    <recommendedName>
        <fullName evidence="4">RING-type domain-containing protein</fullName>
    </recommendedName>
</protein>
<dbReference type="EMBL" id="CAJOAY010000330">
    <property type="protein sequence ID" value="CAF3633111.1"/>
    <property type="molecule type" value="Genomic_DNA"/>
</dbReference>
<dbReference type="GO" id="GO:0006513">
    <property type="term" value="P:protein monoubiquitination"/>
    <property type="evidence" value="ECO:0007669"/>
    <property type="project" value="TreeGrafter"/>
</dbReference>
<dbReference type="Proteomes" id="UP000663881">
    <property type="component" value="Unassembled WGS sequence"/>
</dbReference>
<evidence type="ECO:0000313" key="5">
    <source>
        <dbReference type="EMBL" id="CAF1359526.1"/>
    </source>
</evidence>
<dbReference type="SUPFAM" id="SSF57850">
    <property type="entry name" value="RING/U-box"/>
    <property type="match status" value="1"/>
</dbReference>
<name>A0A815HTV1_9BILA</name>
<evidence type="ECO:0000259" key="4">
    <source>
        <dbReference type="PROSITE" id="PS50089"/>
    </source>
</evidence>
<dbReference type="GO" id="GO:0051865">
    <property type="term" value="P:protein autoubiquitination"/>
    <property type="evidence" value="ECO:0007669"/>
    <property type="project" value="TreeGrafter"/>
</dbReference>
<reference evidence="5" key="1">
    <citation type="submission" date="2021-02" db="EMBL/GenBank/DDBJ databases">
        <authorList>
            <person name="Nowell W R."/>
        </authorList>
    </citation>
    <scope>NUCLEOTIDE SEQUENCE</scope>
</reference>
<dbReference type="PANTHER" id="PTHR36754:SF2">
    <property type="entry name" value="E3 UBIQUITIN-PROTEIN LIGASE TRIM37"/>
    <property type="match status" value="1"/>
</dbReference>
<evidence type="ECO:0000256" key="2">
    <source>
        <dbReference type="ARBA" id="ARBA00022833"/>
    </source>
</evidence>
<dbReference type="GO" id="GO:0061630">
    <property type="term" value="F:ubiquitin protein ligase activity"/>
    <property type="evidence" value="ECO:0007669"/>
    <property type="project" value="TreeGrafter"/>
</dbReference>
<dbReference type="GO" id="GO:0005778">
    <property type="term" value="C:peroxisomal membrane"/>
    <property type="evidence" value="ECO:0007669"/>
    <property type="project" value="TreeGrafter"/>
</dbReference>
<dbReference type="Proteomes" id="UP000663891">
    <property type="component" value="Unassembled WGS sequence"/>
</dbReference>
<comment type="caution">
    <text evidence="5">The sequence shown here is derived from an EMBL/GenBank/DDBJ whole genome shotgun (WGS) entry which is preliminary data.</text>
</comment>
<sequence length="243" mass="28465">MMRDNIIPLTEIDSLSKEIECIMCLNIINDSRMCIHCSAIVCVKCIESWLNKQKSCPKCSHSVQEIDFVKCRLANKLVDFIETSKEKCCSNYSEETAKSCSTTCKNYTHSETDKQPDNPIDEDYKQIMTLNYKLIDFIRKRNKDNQEKLNATELAIQMLFDDHSENLKHKNTDQKATEILIKETEYLFDDYQQKKQVYNDLIKTDQSLINDMERRLTESKTLSDQEEILQILQKHIPSERNSV</sequence>
<gene>
    <name evidence="6" type="ORF">OKA104_LOCUS8236</name>
    <name evidence="5" type="ORF">VCS650_LOCUS34229</name>
</gene>
<dbReference type="GO" id="GO:0008270">
    <property type="term" value="F:zinc ion binding"/>
    <property type="evidence" value="ECO:0007669"/>
    <property type="project" value="UniProtKB-KW"/>
</dbReference>
<feature type="domain" description="RING-type" evidence="4">
    <location>
        <begin position="21"/>
        <end position="60"/>
    </location>
</feature>
<keyword evidence="2" id="KW-0862">Zinc</keyword>
<keyword evidence="1 3" id="KW-0479">Metal-binding</keyword>
<keyword evidence="1 3" id="KW-0863">Zinc-finger</keyword>
<dbReference type="InterPro" id="IPR053003">
    <property type="entry name" value="TRIM_RBCC_E3_ubiq-ligases"/>
</dbReference>
<dbReference type="EMBL" id="CAJNON010000706">
    <property type="protein sequence ID" value="CAF1359526.1"/>
    <property type="molecule type" value="Genomic_DNA"/>
</dbReference>
<dbReference type="Gene3D" id="3.30.40.10">
    <property type="entry name" value="Zinc/RING finger domain, C3HC4 (zinc finger)"/>
    <property type="match status" value="1"/>
</dbReference>
<dbReference type="GO" id="GO:0031625">
    <property type="term" value="F:ubiquitin protein ligase binding"/>
    <property type="evidence" value="ECO:0007669"/>
    <property type="project" value="TreeGrafter"/>
</dbReference>
<dbReference type="GO" id="GO:0016235">
    <property type="term" value="C:aggresome"/>
    <property type="evidence" value="ECO:0007669"/>
    <property type="project" value="TreeGrafter"/>
</dbReference>
<accession>A0A815HTV1</accession>
<evidence type="ECO:0000313" key="7">
    <source>
        <dbReference type="Proteomes" id="UP000663891"/>
    </source>
</evidence>
<evidence type="ECO:0000256" key="3">
    <source>
        <dbReference type="PROSITE-ProRule" id="PRU00175"/>
    </source>
</evidence>
<dbReference type="InterPro" id="IPR001841">
    <property type="entry name" value="Znf_RING"/>
</dbReference>
<proteinExistence type="predicted"/>
<dbReference type="OrthoDB" id="8062037at2759"/>